<comment type="caution">
    <text evidence="1">The sequence shown here is derived from an EMBL/GenBank/DDBJ whole genome shotgun (WGS) entry which is preliminary data.</text>
</comment>
<gene>
    <name evidence="1" type="ORF">DKK70_10000</name>
</gene>
<dbReference type="OrthoDB" id="9148544at2"/>
<sequence length="92" mass="10855">MNNLLLKVDKAIEKISNSSIHDIKVSENQRDIILNYLDNVKKNMLSNNYFELIDGAQISYFIIDSWNYKESLTTELLSIIQNYEKWVKKINN</sequence>
<name>A0A2V4E1A2_9GAMM</name>
<evidence type="ECO:0000313" key="2">
    <source>
        <dbReference type="Proteomes" id="UP000247932"/>
    </source>
</evidence>
<organism evidence="1 2">
    <name type="scientific">Gilliamella apicola</name>
    <dbReference type="NCBI Taxonomy" id="1196095"/>
    <lineage>
        <taxon>Bacteria</taxon>
        <taxon>Pseudomonadati</taxon>
        <taxon>Pseudomonadota</taxon>
        <taxon>Gammaproteobacteria</taxon>
        <taxon>Orbales</taxon>
        <taxon>Orbaceae</taxon>
        <taxon>Gilliamella</taxon>
    </lineage>
</organism>
<reference evidence="1 2" key="1">
    <citation type="submission" date="2018-05" db="EMBL/GenBank/DDBJ databases">
        <title>Reference genomes for bee gut microbiota database.</title>
        <authorList>
            <person name="Ellegaard K.M."/>
        </authorList>
    </citation>
    <scope>NUCLEOTIDE SEQUENCE [LARGE SCALE GENOMIC DNA]</scope>
    <source>
        <strain evidence="1 2">ESL0182</strain>
    </source>
</reference>
<accession>A0A2V4E1A2</accession>
<keyword evidence="2" id="KW-1185">Reference proteome</keyword>
<dbReference type="RefSeq" id="WP_110433869.1">
    <property type="nucleotide sequence ID" value="NZ_QGLR01000012.1"/>
</dbReference>
<evidence type="ECO:0000313" key="1">
    <source>
        <dbReference type="EMBL" id="PXZ06303.1"/>
    </source>
</evidence>
<dbReference type="EMBL" id="QGLR01000012">
    <property type="protein sequence ID" value="PXZ06303.1"/>
    <property type="molecule type" value="Genomic_DNA"/>
</dbReference>
<dbReference type="AlphaFoldDB" id="A0A2V4E1A2"/>
<protein>
    <submittedName>
        <fullName evidence="1">Uncharacterized protein</fullName>
    </submittedName>
</protein>
<dbReference type="Proteomes" id="UP000247932">
    <property type="component" value="Unassembled WGS sequence"/>
</dbReference>
<proteinExistence type="predicted"/>